<dbReference type="Proteomes" id="UP001222030">
    <property type="component" value="Unassembled WGS sequence"/>
</dbReference>
<evidence type="ECO:0000313" key="9">
    <source>
        <dbReference type="EMBL" id="MDC7713210.1"/>
    </source>
</evidence>
<feature type="transmembrane region" description="Helical" evidence="7">
    <location>
        <begin position="177"/>
        <end position="196"/>
    </location>
</feature>
<feature type="transmembrane region" description="Helical" evidence="7">
    <location>
        <begin position="21"/>
        <end position="39"/>
    </location>
</feature>
<dbReference type="PROSITE" id="PS51379">
    <property type="entry name" value="4FE4S_FER_2"/>
    <property type="match status" value="1"/>
</dbReference>
<feature type="transmembrane region" description="Helical" evidence="7">
    <location>
        <begin position="145"/>
        <end position="165"/>
    </location>
</feature>
<evidence type="ECO:0000256" key="5">
    <source>
        <dbReference type="ARBA" id="ARBA00023004"/>
    </source>
</evidence>
<gene>
    <name evidence="9" type="primary">ccoG</name>
    <name evidence="9" type="ORF">PQU96_03525</name>
</gene>
<dbReference type="InterPro" id="IPR017896">
    <property type="entry name" value="4Fe4S_Fe-S-bd"/>
</dbReference>
<dbReference type="InterPro" id="IPR014116">
    <property type="entry name" value="Cyt_c_oxidase_cbb3_FixG"/>
</dbReference>
<dbReference type="RefSeq" id="WP_272770868.1">
    <property type="nucleotide sequence ID" value="NZ_JAQQLE010000002.1"/>
</dbReference>
<evidence type="ECO:0000256" key="6">
    <source>
        <dbReference type="ARBA" id="ARBA00023014"/>
    </source>
</evidence>
<dbReference type="Pfam" id="PF12801">
    <property type="entry name" value="Fer4_5"/>
    <property type="match status" value="1"/>
</dbReference>
<keyword evidence="7" id="KW-1133">Transmembrane helix</keyword>
<evidence type="ECO:0000256" key="4">
    <source>
        <dbReference type="ARBA" id="ARBA00022982"/>
    </source>
</evidence>
<feature type="transmembrane region" description="Helical" evidence="7">
    <location>
        <begin position="59"/>
        <end position="88"/>
    </location>
</feature>
<dbReference type="EMBL" id="JAQQLE010000002">
    <property type="protein sequence ID" value="MDC7713210.1"/>
    <property type="molecule type" value="Genomic_DNA"/>
</dbReference>
<proteinExistence type="predicted"/>
<dbReference type="Pfam" id="PF11614">
    <property type="entry name" value="FixG_C"/>
    <property type="match status" value="1"/>
</dbReference>
<keyword evidence="7" id="KW-0812">Transmembrane</keyword>
<accession>A0ABT5ILN5</accession>
<dbReference type="InterPro" id="IPR017900">
    <property type="entry name" value="4Fe4S_Fe_S_CS"/>
</dbReference>
<keyword evidence="10" id="KW-1185">Reference proteome</keyword>
<dbReference type="PANTHER" id="PTHR30176">
    <property type="entry name" value="FERREDOXIN-TYPE PROTEIN NAPH"/>
    <property type="match status" value="1"/>
</dbReference>
<feature type="domain" description="4Fe-4S ferredoxin-type" evidence="8">
    <location>
        <begin position="253"/>
        <end position="281"/>
    </location>
</feature>
<keyword evidence="2" id="KW-0004">4Fe-4S</keyword>
<dbReference type="Gene3D" id="2.60.40.10">
    <property type="entry name" value="Immunoglobulins"/>
    <property type="match status" value="1"/>
</dbReference>
<evidence type="ECO:0000256" key="2">
    <source>
        <dbReference type="ARBA" id="ARBA00022485"/>
    </source>
</evidence>
<evidence type="ECO:0000313" key="10">
    <source>
        <dbReference type="Proteomes" id="UP001222030"/>
    </source>
</evidence>
<keyword evidence="4" id="KW-0249">Electron transport</keyword>
<dbReference type="InterPro" id="IPR032879">
    <property type="entry name" value="FixG_C"/>
</dbReference>
<evidence type="ECO:0000256" key="1">
    <source>
        <dbReference type="ARBA" id="ARBA00022448"/>
    </source>
</evidence>
<keyword evidence="1" id="KW-0813">Transport</keyword>
<reference evidence="9 10" key="1">
    <citation type="submission" date="2023-01" db="EMBL/GenBank/DDBJ databases">
        <title>Novel species of the genus Vogesella isolated from rivers.</title>
        <authorList>
            <person name="Lu H."/>
        </authorList>
    </citation>
    <scope>NUCLEOTIDE SEQUENCE [LARGE SCALE GENOMIC DNA]</scope>
    <source>
        <strain evidence="9 10">LYT5W</strain>
    </source>
</reference>
<evidence type="ECO:0000259" key="8">
    <source>
        <dbReference type="PROSITE" id="PS51379"/>
    </source>
</evidence>
<dbReference type="InterPro" id="IPR013783">
    <property type="entry name" value="Ig-like_fold"/>
</dbReference>
<comment type="caution">
    <text evidence="9">The sequence shown here is derived from an EMBL/GenBank/DDBJ whole genome shotgun (WGS) entry which is preliminary data.</text>
</comment>
<sequence>MATPLHFVSSKVYPRLTGGRFNTVRVAFVLVTQLIYFGLPWLNWDGQQATRFDFDSMRLYLFGLTLLPQDFIYLAAALIVAALGLFLWTMLAGRLWCGFSCPQTVYTEIMIWIERWVEGPPNQRRKRDAAPWGAEKVLRKSTTQLLMAAFSLWTGLTLVGYFTPMRELAANLGAGDIGVWEALFALSYGGFTWLLAGHLREQVCKHMCPYARFQGAMFDRDTLLVAYDDKRGEPRGARRKQHAIIPIAAANVGRDDKPQGACVDCGLCVQVCPTGIDIREGLQYECIGCAACIDVCDEVMDKTGQARGLIRFSTQHAMAQQQPLPSLRQRPRALVYGGLLLGIVALSATGLALRVPFKVDILRDRAVMQRESNDGYIENVYNVRIMNTERDSRRYRLQVESAGLVRVEAPILQVAGDSVSSFNVALVADPAVLPSGSHTVGVRIVNLDDPSQVLHEEARLLMP</sequence>
<dbReference type="SUPFAM" id="SSF54862">
    <property type="entry name" value="4Fe-4S ferredoxins"/>
    <property type="match status" value="1"/>
</dbReference>
<name>A0ABT5ILN5_9NEIS</name>
<feature type="transmembrane region" description="Helical" evidence="7">
    <location>
        <begin position="333"/>
        <end position="353"/>
    </location>
</feature>
<keyword evidence="7" id="KW-0472">Membrane</keyword>
<dbReference type="Pfam" id="PF13746">
    <property type="entry name" value="Fer4_18"/>
    <property type="match status" value="1"/>
</dbReference>
<dbReference type="NCBIfam" id="TIGR02745">
    <property type="entry name" value="ccoG_rdxA_fixG"/>
    <property type="match status" value="1"/>
</dbReference>
<keyword evidence="5" id="KW-0408">Iron</keyword>
<keyword evidence="6" id="KW-0411">Iron-sulfur</keyword>
<evidence type="ECO:0000256" key="7">
    <source>
        <dbReference type="SAM" id="Phobius"/>
    </source>
</evidence>
<evidence type="ECO:0000256" key="3">
    <source>
        <dbReference type="ARBA" id="ARBA00022723"/>
    </source>
</evidence>
<keyword evidence="3" id="KW-0479">Metal-binding</keyword>
<dbReference type="InterPro" id="IPR051684">
    <property type="entry name" value="Electron_Trans/Redox"/>
</dbReference>
<dbReference type="PANTHER" id="PTHR30176:SF3">
    <property type="entry name" value="FERREDOXIN-TYPE PROTEIN NAPH"/>
    <property type="match status" value="1"/>
</dbReference>
<dbReference type="PROSITE" id="PS00198">
    <property type="entry name" value="4FE4S_FER_1"/>
    <property type="match status" value="1"/>
</dbReference>
<organism evidence="9 10">
    <name type="scientific">Vogesella margarita</name>
    <dbReference type="NCBI Taxonomy" id="2984199"/>
    <lineage>
        <taxon>Bacteria</taxon>
        <taxon>Pseudomonadati</taxon>
        <taxon>Pseudomonadota</taxon>
        <taxon>Betaproteobacteria</taxon>
        <taxon>Neisseriales</taxon>
        <taxon>Chromobacteriaceae</taxon>
        <taxon>Vogesella</taxon>
    </lineage>
</organism>
<protein>
    <submittedName>
        <fullName evidence="9">Cytochrome c oxidase accessory protein CcoG</fullName>
    </submittedName>
</protein>